<dbReference type="Proteomes" id="UP000507470">
    <property type="component" value="Unassembled WGS sequence"/>
</dbReference>
<protein>
    <submittedName>
        <fullName evidence="3">Uncharacterized protein</fullName>
    </submittedName>
</protein>
<keyword evidence="2" id="KW-0472">Membrane</keyword>
<feature type="transmembrane region" description="Helical" evidence="2">
    <location>
        <begin position="62"/>
        <end position="86"/>
    </location>
</feature>
<keyword evidence="2" id="KW-0812">Transmembrane</keyword>
<keyword evidence="2" id="KW-1133">Transmembrane helix</keyword>
<feature type="compositionally biased region" description="Polar residues" evidence="1">
    <location>
        <begin position="148"/>
        <end position="159"/>
    </location>
</feature>
<evidence type="ECO:0000256" key="1">
    <source>
        <dbReference type="SAM" id="MobiDB-lite"/>
    </source>
</evidence>
<accession>A0A6J8CAI1</accession>
<name>A0A6J8CAI1_MYTCO</name>
<feature type="region of interest" description="Disordered" evidence="1">
    <location>
        <begin position="144"/>
        <end position="175"/>
    </location>
</feature>
<gene>
    <name evidence="3" type="ORF">MCOR_26798</name>
</gene>
<evidence type="ECO:0000256" key="2">
    <source>
        <dbReference type="SAM" id="Phobius"/>
    </source>
</evidence>
<feature type="compositionally biased region" description="Basic and acidic residues" evidence="1">
    <location>
        <begin position="164"/>
        <end position="175"/>
    </location>
</feature>
<reference evidence="3 4" key="1">
    <citation type="submission" date="2020-06" db="EMBL/GenBank/DDBJ databases">
        <authorList>
            <person name="Li R."/>
            <person name="Bekaert M."/>
        </authorList>
    </citation>
    <scope>NUCLEOTIDE SEQUENCE [LARGE SCALE GENOMIC DNA]</scope>
    <source>
        <strain evidence="4">wild</strain>
    </source>
</reference>
<organism evidence="3 4">
    <name type="scientific">Mytilus coruscus</name>
    <name type="common">Sea mussel</name>
    <dbReference type="NCBI Taxonomy" id="42192"/>
    <lineage>
        <taxon>Eukaryota</taxon>
        <taxon>Metazoa</taxon>
        <taxon>Spiralia</taxon>
        <taxon>Lophotrochozoa</taxon>
        <taxon>Mollusca</taxon>
        <taxon>Bivalvia</taxon>
        <taxon>Autobranchia</taxon>
        <taxon>Pteriomorphia</taxon>
        <taxon>Mytilida</taxon>
        <taxon>Mytiloidea</taxon>
        <taxon>Mytilidae</taxon>
        <taxon>Mytilinae</taxon>
        <taxon>Mytilus</taxon>
    </lineage>
</organism>
<dbReference type="AlphaFoldDB" id="A0A6J8CAI1"/>
<keyword evidence="4" id="KW-1185">Reference proteome</keyword>
<dbReference type="EMBL" id="CACVKT020004831">
    <property type="protein sequence ID" value="CAC5391817.1"/>
    <property type="molecule type" value="Genomic_DNA"/>
</dbReference>
<evidence type="ECO:0000313" key="4">
    <source>
        <dbReference type="Proteomes" id="UP000507470"/>
    </source>
</evidence>
<evidence type="ECO:0000313" key="3">
    <source>
        <dbReference type="EMBL" id="CAC5391817.1"/>
    </source>
</evidence>
<dbReference type="OrthoDB" id="10342756at2759"/>
<proteinExistence type="predicted"/>
<sequence length="275" mass="31141">MARSGCFNKIREDCAFHHCLGKFRDKRGNPSTTVTATAIPYASTVQYLPDIPTTLLNNDTDIIVGILVSVAVLLLTIVVILVFILWRKYSTEQLSLSTVNRGDRNTNEIEMDNYTVNSDYEQIDNIDNIDKGTKANDQLHVTRFVDTDPNTDQSNSSFSGKKISKNESIEKPKEIDNNAVTSEYQQLDNAEIDKSTKVYDLLHVTHVVDTNPYTNYSKTLISGEEHSNYEPIEETTELDNITVISQLEQLDNAEKDKSLNVYEHVHDLHQTNEHS</sequence>